<dbReference type="InterPro" id="IPR000212">
    <property type="entry name" value="DNA_helicase_UvrD/REP"/>
</dbReference>
<evidence type="ECO:0000256" key="1">
    <source>
        <dbReference type="ARBA" id="ARBA00022722"/>
    </source>
</evidence>
<comment type="miscellaneous">
    <text evidence="15">In the RecBCD complex, RecB has a slow 3'-5' helicase, an exonuclease activity and loads RecA onto ssDNA, RecD has a fast 5'-3' helicase activity, while RecC stimulates the ATPase and processivity of the RecB helicase and contributes to recognition of the Chi site.</text>
</comment>
<dbReference type="SUPFAM" id="SSF52540">
    <property type="entry name" value="P-loop containing nucleoside triphosphate hydrolases"/>
    <property type="match status" value="1"/>
</dbReference>
<evidence type="ECO:0000256" key="8">
    <source>
        <dbReference type="ARBA" id="ARBA00022840"/>
    </source>
</evidence>
<feature type="active site" description="For nuclease activity" evidence="15">
    <location>
        <position position="1104"/>
    </location>
</feature>
<keyword evidence="10 15" id="KW-0238">DNA-binding</keyword>
<evidence type="ECO:0000259" key="18">
    <source>
        <dbReference type="PROSITE" id="PS51217"/>
    </source>
</evidence>
<dbReference type="PANTHER" id="PTHR11070:SF23">
    <property type="entry name" value="RECBCD ENZYME SUBUNIT RECB"/>
    <property type="match status" value="1"/>
</dbReference>
<comment type="cofactor">
    <cofactor evidence="15">
        <name>Mg(2+)</name>
        <dbReference type="ChEBI" id="CHEBI:18420"/>
    </cofactor>
    <text evidence="15">Binds 1 Mg(2+) ion per subunit.</text>
</comment>
<comment type="subunit">
    <text evidence="15">Heterotrimer of RecB, RecC and RecD. All subunits contribute to DNA-binding. Interacts with RecA.</text>
</comment>
<comment type="caution">
    <text evidence="19">The sequence shown here is derived from an EMBL/GenBank/DDBJ whole genome shotgun (WGS) entry which is preliminary data.</text>
</comment>
<dbReference type="Pfam" id="PF12705">
    <property type="entry name" value="PDDEXK_1"/>
    <property type="match status" value="1"/>
</dbReference>
<evidence type="ECO:0000256" key="9">
    <source>
        <dbReference type="ARBA" id="ARBA00022842"/>
    </source>
</evidence>
<evidence type="ECO:0000259" key="17">
    <source>
        <dbReference type="PROSITE" id="PS51198"/>
    </source>
</evidence>
<protein>
    <recommendedName>
        <fullName evidence="15">RecBCD enzyme subunit RecB</fullName>
        <ecNumber evidence="15">3.1.11.5</ecNumber>
        <ecNumber evidence="15">5.6.2.4</ecNumber>
    </recommendedName>
    <alternativeName>
        <fullName evidence="15">DNA 3'-5' helicase subunit RecB</fullName>
    </alternativeName>
    <alternativeName>
        <fullName evidence="15">Exonuclease V subunit RecB</fullName>
        <shortName evidence="15">ExoV subunit RecB</shortName>
    </alternativeName>
    <alternativeName>
        <fullName evidence="15">Helicase/nuclease RecBCD subunit RecB</fullName>
    </alternativeName>
</protein>
<evidence type="ECO:0000256" key="10">
    <source>
        <dbReference type="ARBA" id="ARBA00023125"/>
    </source>
</evidence>
<evidence type="ECO:0000256" key="7">
    <source>
        <dbReference type="ARBA" id="ARBA00022839"/>
    </source>
</evidence>
<keyword evidence="1 15" id="KW-0540">Nuclease</keyword>
<evidence type="ECO:0000256" key="15">
    <source>
        <dbReference type="HAMAP-Rule" id="MF_01485"/>
    </source>
</evidence>
<keyword evidence="11 15" id="KW-0234">DNA repair</keyword>
<dbReference type="Gene3D" id="3.40.50.300">
    <property type="entry name" value="P-loop containing nucleotide triphosphate hydrolases"/>
    <property type="match status" value="2"/>
</dbReference>
<comment type="domain">
    <text evidence="15">The N-terminal DNA-binding domain is a ssDNA-dependent ATPase and has ATP-dependent 3'-5' helicase function. This domain interacts with RecC.</text>
</comment>
<keyword evidence="2 15" id="KW-0479">Metal-binding</keyword>
<feature type="domain" description="UvrD-like helicase C-terminal" evidence="18">
    <location>
        <begin position="505"/>
        <end position="767"/>
    </location>
</feature>
<evidence type="ECO:0000256" key="3">
    <source>
        <dbReference type="ARBA" id="ARBA00022741"/>
    </source>
</evidence>
<comment type="function">
    <text evidence="15">A helicase/nuclease that prepares dsDNA breaks (DSB) for recombinational DNA repair. Binds to DSBs and unwinds DNA via a highly rapid and processive ATP-dependent bidirectional helicase activity. Unwinds dsDNA until it encounters a Chi (crossover hotspot instigator) sequence from the 3' direction. Cuts ssDNA a few nucleotides 3' to the Chi site. The properties and activities of the enzyme are changed at Chi. The Chi-altered holoenzyme produces a long 3'-ssDNA overhang and facilitates RecA-binding to the ssDNA for homologous DNA recombination and repair. Holoenzyme degrades any linearized DNA that is unable to undergo homologous recombination. In the holoenzyme this subunit contributes ATPase, 3'-5' helicase, exonuclease activity and loads RecA onto ssDNA.</text>
</comment>
<dbReference type="NCBIfam" id="TIGR00609">
    <property type="entry name" value="recB"/>
    <property type="match status" value="1"/>
</dbReference>
<evidence type="ECO:0000256" key="4">
    <source>
        <dbReference type="ARBA" id="ARBA00022763"/>
    </source>
</evidence>
<dbReference type="InterPro" id="IPR011335">
    <property type="entry name" value="Restrct_endonuc-II-like"/>
</dbReference>
<evidence type="ECO:0000256" key="12">
    <source>
        <dbReference type="ARBA" id="ARBA00023235"/>
    </source>
</evidence>
<comment type="domain">
    <text evidence="15">The C-terminal domain has nuclease activity and interacts with RecD. It interacts with RecA, facilitating its loading onto ssDNA.</text>
</comment>
<reference evidence="20" key="1">
    <citation type="journal article" date="2019" name="Int. J. Syst. Evol. Microbiol.">
        <title>The Global Catalogue of Microorganisms (GCM) 10K type strain sequencing project: providing services to taxonomists for standard genome sequencing and annotation.</title>
        <authorList>
            <consortium name="The Broad Institute Genomics Platform"/>
            <consortium name="The Broad Institute Genome Sequencing Center for Infectious Disease"/>
            <person name="Wu L."/>
            <person name="Ma J."/>
        </authorList>
    </citation>
    <scope>NUCLEOTIDE SEQUENCE [LARGE SCALE GENOMIC DNA]</scope>
    <source>
        <strain evidence="20">KCTC 23917</strain>
    </source>
</reference>
<dbReference type="Pfam" id="PF00580">
    <property type="entry name" value="UvrD-helicase"/>
    <property type="match status" value="1"/>
</dbReference>
<feature type="region of interest" description="DNA-binding and helicase activity, interacts with RecC" evidence="15">
    <location>
        <begin position="1"/>
        <end position="871"/>
    </location>
</feature>
<accession>A0ABQ2XR91</accession>
<keyword evidence="8 15" id="KW-0067">ATP-binding</keyword>
<feature type="binding site" evidence="15">
    <location>
        <position position="1091"/>
    </location>
    <ligand>
        <name>Mg(2+)</name>
        <dbReference type="ChEBI" id="CHEBI:18420"/>
    </ligand>
</feature>
<dbReference type="CDD" id="cd22352">
    <property type="entry name" value="RecB_C-like"/>
    <property type="match status" value="1"/>
</dbReference>
<keyword evidence="4 15" id="KW-0227">DNA damage</keyword>
<comment type="catalytic activity">
    <reaction evidence="15">
        <text>Exonucleolytic cleavage (in the presence of ATP) in either 5'- to 3'- or 3'- to 5'-direction to yield 5'-phosphooligonucleotides.</text>
        <dbReference type="EC" id="3.1.11.5"/>
    </reaction>
</comment>
<dbReference type="InterPro" id="IPR004586">
    <property type="entry name" value="RecB"/>
</dbReference>
<dbReference type="RefSeq" id="WP_189355356.1">
    <property type="nucleotide sequence ID" value="NZ_BMYU01000001.1"/>
</dbReference>
<dbReference type="Proteomes" id="UP000653343">
    <property type="component" value="Unassembled WGS sequence"/>
</dbReference>
<dbReference type="EC" id="5.6.2.4" evidence="15"/>
<gene>
    <name evidence="15 19" type="primary">recB</name>
    <name evidence="19" type="ORF">GCM10010946_04310</name>
</gene>
<keyword evidence="6 15" id="KW-0347">Helicase</keyword>
<dbReference type="PROSITE" id="PS51217">
    <property type="entry name" value="UVRD_HELICASE_CTER"/>
    <property type="match status" value="1"/>
</dbReference>
<evidence type="ECO:0000256" key="14">
    <source>
        <dbReference type="ARBA" id="ARBA00048988"/>
    </source>
</evidence>
<evidence type="ECO:0000256" key="13">
    <source>
        <dbReference type="ARBA" id="ARBA00034617"/>
    </source>
</evidence>
<keyword evidence="5 15" id="KW-0378">Hydrolase</keyword>
<dbReference type="InterPro" id="IPR011604">
    <property type="entry name" value="PDDEXK-like_dom_sf"/>
</dbReference>
<evidence type="ECO:0000256" key="16">
    <source>
        <dbReference type="PROSITE-ProRule" id="PRU00560"/>
    </source>
</evidence>
<keyword evidence="9 15" id="KW-0460">Magnesium</keyword>
<dbReference type="Gene3D" id="1.10.3170.10">
    <property type="entry name" value="Recbcd, chain B, domain 2"/>
    <property type="match status" value="1"/>
</dbReference>
<feature type="binding site" evidence="16">
    <location>
        <begin position="20"/>
        <end position="27"/>
    </location>
    <ligand>
        <name>ATP</name>
        <dbReference type="ChEBI" id="CHEBI:30616"/>
    </ligand>
</feature>
<proteinExistence type="inferred from homology"/>
<dbReference type="HAMAP" id="MF_01485">
    <property type="entry name" value="RecB"/>
    <property type="match status" value="1"/>
</dbReference>
<keyword evidence="3 15" id="KW-0547">Nucleotide-binding</keyword>
<dbReference type="Pfam" id="PF13361">
    <property type="entry name" value="UvrD_C"/>
    <property type="match status" value="1"/>
</dbReference>
<comment type="catalytic activity">
    <reaction evidence="14 15">
        <text>ATP + H2O = ADP + phosphate + H(+)</text>
        <dbReference type="Rhea" id="RHEA:13065"/>
        <dbReference type="ChEBI" id="CHEBI:15377"/>
        <dbReference type="ChEBI" id="CHEBI:15378"/>
        <dbReference type="ChEBI" id="CHEBI:30616"/>
        <dbReference type="ChEBI" id="CHEBI:43474"/>
        <dbReference type="ChEBI" id="CHEBI:456216"/>
        <dbReference type="EC" id="5.6.2.4"/>
    </reaction>
</comment>
<dbReference type="PROSITE" id="PS51198">
    <property type="entry name" value="UVRD_HELICASE_ATP_BIND"/>
    <property type="match status" value="1"/>
</dbReference>
<comment type="similarity">
    <text evidence="15">Belongs to the helicase family. UvrD subfamily.</text>
</comment>
<keyword evidence="7 15" id="KW-0269">Exonuclease</keyword>
<dbReference type="SUPFAM" id="SSF52980">
    <property type="entry name" value="Restriction endonuclease-like"/>
    <property type="match status" value="1"/>
</dbReference>
<dbReference type="InterPro" id="IPR014017">
    <property type="entry name" value="DNA_helicase_UvrD-like_C"/>
</dbReference>
<evidence type="ECO:0000313" key="20">
    <source>
        <dbReference type="Proteomes" id="UP000653343"/>
    </source>
</evidence>
<dbReference type="InterPro" id="IPR014016">
    <property type="entry name" value="UvrD-like_ATP-bd"/>
</dbReference>
<keyword evidence="20" id="KW-1185">Reference proteome</keyword>
<dbReference type="EMBL" id="BMYU01000001">
    <property type="protein sequence ID" value="GGX30440.1"/>
    <property type="molecule type" value="Genomic_DNA"/>
</dbReference>
<dbReference type="PANTHER" id="PTHR11070">
    <property type="entry name" value="UVRD / RECB / PCRA DNA HELICASE FAMILY MEMBER"/>
    <property type="match status" value="1"/>
</dbReference>
<comment type="catalytic activity">
    <reaction evidence="13 15">
        <text>Couples ATP hydrolysis with the unwinding of duplex DNA by translocating in the 3'-5' direction.</text>
        <dbReference type="EC" id="5.6.2.4"/>
    </reaction>
</comment>
<dbReference type="InterPro" id="IPR027417">
    <property type="entry name" value="P-loop_NTPase"/>
</dbReference>
<feature type="domain" description="UvrD-like helicase ATP-binding" evidence="17">
    <location>
        <begin position="1"/>
        <end position="464"/>
    </location>
</feature>
<evidence type="ECO:0000256" key="5">
    <source>
        <dbReference type="ARBA" id="ARBA00022801"/>
    </source>
</evidence>
<organism evidence="19 20">
    <name type="scientific">Undibacterium squillarum</name>
    <dbReference type="NCBI Taxonomy" id="1131567"/>
    <lineage>
        <taxon>Bacteria</taxon>
        <taxon>Pseudomonadati</taxon>
        <taxon>Pseudomonadota</taxon>
        <taxon>Betaproteobacteria</taxon>
        <taxon>Burkholderiales</taxon>
        <taxon>Oxalobacteraceae</taxon>
        <taxon>Undibacterium</taxon>
    </lineage>
</organism>
<dbReference type="Gene3D" id="1.10.486.10">
    <property type="entry name" value="PCRA, domain 4"/>
    <property type="match status" value="1"/>
</dbReference>
<evidence type="ECO:0000256" key="6">
    <source>
        <dbReference type="ARBA" id="ARBA00022806"/>
    </source>
</evidence>
<dbReference type="InterPro" id="IPR038726">
    <property type="entry name" value="PDDEXK_AddAB-type"/>
</dbReference>
<evidence type="ECO:0000313" key="19">
    <source>
        <dbReference type="EMBL" id="GGX30440.1"/>
    </source>
</evidence>
<sequence>MSEILQAAAFPLHGSRLIEASAGTGKTWTIAALYLRLVLGHGGGNAFVRPLQPAEILVMTFTRAATRELSDRIRSRLIEAAQVFRGDAKAADPFLSGLLQEYEDPAAREQAAYRLAMAAEAMDDSAVFTIDAWCQRMLREHAFDSGSLFDEELNADESGWREQASKDYWRQQVYPLGAEDFVRVQQVWSNVYVLEEKIRAMLPHALRYEHWQHRSLTECLQFADQEALKAATQIKSEWKTLLEELGSWYQDNCDALNGNKLRATSVEGFFTDVFDWLANAERAFPAAKTITYLEKWTSIHLETCWKKGKEGELPRIADSIEQLEQALAAIPTEKPLLFGHAAAGISHRMAVLKQQAREFGFADMLQRLRAALQGDNAAQLAARIRQQFPVALIDEFQDTSPDQYMIFDALYAIAENRNDTGVFLIGDPKQAIYGFRGADIRSYLTARSATEGRHYVLDTNFRSVEAVVDAVNHVFMLAEDPENGQAGGAFCFRRGEHNPLPFEPVKAKGRSEKLVRGNADIPGLQWMLPQISETKEADFRRELAQQCAEHMVQLLNDAECGFRSDDNFRALRPADMAVLVRNRYEAAEIRAALSQRGVASVYLSDKDSIFQTPQAQDVLYWLQAVADPLAAGKARAALATRSACRHWDELQAYAEDDYAWEQQVEQLRQWQQIWRRQGVLAMIRQMIHGMSLGSRLLTEQDGERRLTDLLHLAELLQQASVQLEGEQALIRWLEEQIHDPGESDEHVLRLESDAELVQVITIHKSKGLEYPLVFLPFIAAGMRKSPDAKAAFYQLPEEGGQTRLDFAKSKESSLRLRLLKLEEDLRLLYVALTRPRHAMWLGVADVEEQFRYGGLAYLFGLFGDEVQQALEERLQNICADCSAMQILHLPEQAGVSRWLPRNSPPPVYPASVYQARFERDWAVVSYSSITRGLGESVRTPLPLLDKLGERDDSVPDKVSVAQVWHGFPRGPVPGQFLHEQLEWLAGEGFGISTQAWFADAVRARCERAGWAHRQEEVIVWLQQISQTAIPQWGVPLAQTGSCVPEMEFWFPADAFSVAELDQLSQQTIWPELARPALADSAVKGMLRGFMDLVVEHDGKYWVMDYKSNALGNNDDAYHGAALQQAMLQHRYEVQGMLYLLALHRLLKLRLGDDYVPQQHLGGAVFYFLRGVANAETSGCVLLAPDAEWMDALEIMLSCSNEEII</sequence>
<keyword evidence="12 15" id="KW-0413">Isomerase</keyword>
<dbReference type="EC" id="3.1.11.5" evidence="15"/>
<dbReference type="Gene3D" id="3.90.320.10">
    <property type="match status" value="1"/>
</dbReference>
<feature type="region of interest" description="Nuclease activity, interacts with RecD and RecA" evidence="15">
    <location>
        <begin position="920"/>
        <end position="1204"/>
    </location>
</feature>
<feature type="binding site" evidence="15">
    <location>
        <position position="1104"/>
    </location>
    <ligand>
        <name>Mg(2+)</name>
        <dbReference type="ChEBI" id="CHEBI:18420"/>
    </ligand>
</feature>
<evidence type="ECO:0000256" key="2">
    <source>
        <dbReference type="ARBA" id="ARBA00022723"/>
    </source>
</evidence>
<feature type="binding site" evidence="15">
    <location>
        <position position="978"/>
    </location>
    <ligand>
        <name>Mg(2+)</name>
        <dbReference type="ChEBI" id="CHEBI:18420"/>
    </ligand>
</feature>
<name>A0ABQ2XR91_9BURK</name>
<evidence type="ECO:0000256" key="11">
    <source>
        <dbReference type="ARBA" id="ARBA00023204"/>
    </source>
</evidence>